<dbReference type="Gene3D" id="3.40.50.1820">
    <property type="entry name" value="alpha/beta hydrolase"/>
    <property type="match status" value="1"/>
</dbReference>
<evidence type="ECO:0000313" key="2">
    <source>
        <dbReference type="EMBL" id="GIF89592.1"/>
    </source>
</evidence>
<comment type="caution">
    <text evidence="2">The sequence shown here is derived from an EMBL/GenBank/DDBJ whole genome shotgun (WGS) entry which is preliminary data.</text>
</comment>
<dbReference type="Pfam" id="PF00561">
    <property type="entry name" value="Abhydrolase_1"/>
    <property type="match status" value="1"/>
</dbReference>
<dbReference type="GO" id="GO:0016787">
    <property type="term" value="F:hydrolase activity"/>
    <property type="evidence" value="ECO:0007669"/>
    <property type="project" value="UniProtKB-KW"/>
</dbReference>
<reference evidence="2 3" key="1">
    <citation type="submission" date="2021-01" db="EMBL/GenBank/DDBJ databases">
        <title>Whole genome shotgun sequence of Catellatospora chokoriensis NBRC 107358.</title>
        <authorList>
            <person name="Komaki H."/>
            <person name="Tamura T."/>
        </authorList>
    </citation>
    <scope>NUCLEOTIDE SEQUENCE [LARGE SCALE GENOMIC DNA]</scope>
    <source>
        <strain evidence="2 3">NBRC 107358</strain>
    </source>
</reference>
<dbReference type="InterPro" id="IPR050266">
    <property type="entry name" value="AB_hydrolase_sf"/>
</dbReference>
<dbReference type="EMBL" id="BONG01000016">
    <property type="protein sequence ID" value="GIF89592.1"/>
    <property type="molecule type" value="Genomic_DNA"/>
</dbReference>
<organism evidence="2 3">
    <name type="scientific">Catellatospora chokoriensis</name>
    <dbReference type="NCBI Taxonomy" id="310353"/>
    <lineage>
        <taxon>Bacteria</taxon>
        <taxon>Bacillati</taxon>
        <taxon>Actinomycetota</taxon>
        <taxon>Actinomycetes</taxon>
        <taxon>Micromonosporales</taxon>
        <taxon>Micromonosporaceae</taxon>
        <taxon>Catellatospora</taxon>
    </lineage>
</organism>
<dbReference type="PANTHER" id="PTHR43798:SF33">
    <property type="entry name" value="HYDROLASE, PUTATIVE (AFU_ORTHOLOGUE AFUA_2G14860)-RELATED"/>
    <property type="match status" value="1"/>
</dbReference>
<keyword evidence="3" id="KW-1185">Reference proteome</keyword>
<dbReference type="GO" id="GO:0016020">
    <property type="term" value="C:membrane"/>
    <property type="evidence" value="ECO:0007669"/>
    <property type="project" value="TreeGrafter"/>
</dbReference>
<name>A0A8J3NQV6_9ACTN</name>
<proteinExistence type="predicted"/>
<keyword evidence="2" id="KW-0378">Hydrolase</keyword>
<dbReference type="PANTHER" id="PTHR43798">
    <property type="entry name" value="MONOACYLGLYCEROL LIPASE"/>
    <property type="match status" value="1"/>
</dbReference>
<dbReference type="InterPro" id="IPR000073">
    <property type="entry name" value="AB_hydrolase_1"/>
</dbReference>
<protein>
    <submittedName>
        <fullName evidence="2">Hydrolase</fullName>
    </submittedName>
</protein>
<evidence type="ECO:0000259" key="1">
    <source>
        <dbReference type="Pfam" id="PF00561"/>
    </source>
</evidence>
<feature type="domain" description="AB hydrolase-1" evidence="1">
    <location>
        <begin position="31"/>
        <end position="275"/>
    </location>
</feature>
<dbReference type="AlphaFoldDB" id="A0A8J3NQV6"/>
<sequence>MGDALAQGTHTTTVYGIEQRFHVAGHGPVCVVHPGGPGLNWDYLRMPELEQHLRLVYVEPIGTGGSGRLADPHGYHVSTYVNVLDAVVSTLSADQVFLLGHGHGGLVAQRYGLDHPDRVAGLVLYATSPVTGEQFQQSLLAGLAAFPTRHPRRREQAAAAVRAFEQALTATDDEGFSRGVRAAWPAAVADYWAHEHRYAPVRAGTRGWVVPWRARRSAPFDVQRELGRLDTPTLVLAGAHDPFFGPRWAALLHEAVRDSGLLVFAESGNLPHLEQPAAFTGAVADFVHLVGTQ</sequence>
<dbReference type="RefSeq" id="WP_239120553.1">
    <property type="nucleotide sequence ID" value="NZ_BAAALB010000009.1"/>
</dbReference>
<dbReference type="Proteomes" id="UP000619293">
    <property type="component" value="Unassembled WGS sequence"/>
</dbReference>
<dbReference type="SUPFAM" id="SSF53474">
    <property type="entry name" value="alpha/beta-Hydrolases"/>
    <property type="match status" value="1"/>
</dbReference>
<gene>
    <name evidence="2" type="ORF">Cch02nite_30360</name>
</gene>
<accession>A0A8J3NQV6</accession>
<evidence type="ECO:0000313" key="3">
    <source>
        <dbReference type="Proteomes" id="UP000619293"/>
    </source>
</evidence>
<dbReference type="InterPro" id="IPR029058">
    <property type="entry name" value="AB_hydrolase_fold"/>
</dbReference>